<dbReference type="PANTHER" id="PTHR42932:SF1">
    <property type="entry name" value="GENERAL STRESS PROTEIN 20U"/>
    <property type="match status" value="1"/>
</dbReference>
<dbReference type="PROSITE" id="PS00819">
    <property type="entry name" value="DPS_2"/>
    <property type="match status" value="1"/>
</dbReference>
<dbReference type="GO" id="GO:0016722">
    <property type="term" value="F:oxidoreductase activity, acting on metal ions"/>
    <property type="evidence" value="ECO:0007669"/>
    <property type="project" value="InterPro"/>
</dbReference>
<proteinExistence type="inferred from homology"/>
<evidence type="ECO:0000313" key="3">
    <source>
        <dbReference type="EMBL" id="WAL58846.1"/>
    </source>
</evidence>
<dbReference type="EMBL" id="CP113797">
    <property type="protein sequence ID" value="WAL58846.1"/>
    <property type="molecule type" value="Genomic_DNA"/>
</dbReference>
<name>A0A9E9C3D2_9CYAN</name>
<dbReference type="RefSeq" id="WP_268608279.1">
    <property type="nucleotide sequence ID" value="NZ_CP113797.1"/>
</dbReference>
<keyword evidence="4" id="KW-1185">Reference proteome</keyword>
<dbReference type="SUPFAM" id="SSF47240">
    <property type="entry name" value="Ferritin-like"/>
    <property type="match status" value="1"/>
</dbReference>
<dbReference type="Pfam" id="PF00210">
    <property type="entry name" value="Ferritin"/>
    <property type="match status" value="1"/>
</dbReference>
<dbReference type="AlphaFoldDB" id="A0A9E9C3D2"/>
<feature type="domain" description="Ferritin/DPS" evidence="2">
    <location>
        <begin position="31"/>
        <end position="171"/>
    </location>
</feature>
<accession>A0A9E9C3D2</accession>
<dbReference type="KEGG" id="tsin:OXH18_16920"/>
<reference evidence="3" key="1">
    <citation type="submission" date="2022-12" db="EMBL/GenBank/DDBJ databases">
        <title>Polyphasic identification of a Novel Hot-Spring Cyanobacterium Ocullathermofonsia sinensis gen nov. sp. nov. and Genomic Insights on its Adaptations to the Thermal Habitat.</title>
        <authorList>
            <person name="Daroch M."/>
            <person name="Tang J."/>
            <person name="Jiang Y."/>
        </authorList>
    </citation>
    <scope>NUCLEOTIDE SEQUENCE</scope>
    <source>
        <strain evidence="3">PKUAC-SCTA174</strain>
    </source>
</reference>
<dbReference type="GO" id="GO:0008199">
    <property type="term" value="F:ferric iron binding"/>
    <property type="evidence" value="ECO:0007669"/>
    <property type="project" value="InterPro"/>
</dbReference>
<dbReference type="CDD" id="cd01043">
    <property type="entry name" value="DPS"/>
    <property type="match status" value="1"/>
</dbReference>
<dbReference type="Gene3D" id="1.20.1260.10">
    <property type="match status" value="1"/>
</dbReference>
<sequence length="185" mass="21008">MSTTETLIQPFDQMRENPVLLELNVTKAICEGLNIALASFQALYLQYQKHHFVVEGSEFYQLHQFFEDGYDEVQGHVHDIGERLNGLGGVPAAGFMKLAELCCFTPEEDGIFNCRQMVENDLRAEQAIIQVIRRQAGQAESLGDRATRYLYEKILLETEDRAFHLDHFLAHDSLTLAFVAARNGN</sequence>
<dbReference type="InterPro" id="IPR002177">
    <property type="entry name" value="DPS_DNA-bd"/>
</dbReference>
<dbReference type="PROSITE" id="PS00818">
    <property type="entry name" value="DPS_1"/>
    <property type="match status" value="1"/>
</dbReference>
<organism evidence="3 4">
    <name type="scientific">Thermocoleostomius sinensis A174</name>
    <dbReference type="NCBI Taxonomy" id="2016057"/>
    <lineage>
        <taxon>Bacteria</taxon>
        <taxon>Bacillati</taxon>
        <taxon>Cyanobacteriota</taxon>
        <taxon>Cyanophyceae</taxon>
        <taxon>Oculatellales</taxon>
        <taxon>Oculatellaceae</taxon>
        <taxon>Thermocoleostomius</taxon>
    </lineage>
</organism>
<evidence type="ECO:0000313" key="4">
    <source>
        <dbReference type="Proteomes" id="UP001163152"/>
    </source>
</evidence>
<dbReference type="PIRSF" id="PIRSF005900">
    <property type="entry name" value="Dps"/>
    <property type="match status" value="1"/>
</dbReference>
<dbReference type="InterPro" id="IPR008331">
    <property type="entry name" value="Ferritin_DPS_dom"/>
</dbReference>
<dbReference type="Proteomes" id="UP001163152">
    <property type="component" value="Chromosome"/>
</dbReference>
<comment type="similarity">
    <text evidence="1">Belongs to the Dps family.</text>
</comment>
<dbReference type="InterPro" id="IPR009078">
    <property type="entry name" value="Ferritin-like_SF"/>
</dbReference>
<evidence type="ECO:0000259" key="2">
    <source>
        <dbReference type="Pfam" id="PF00210"/>
    </source>
</evidence>
<gene>
    <name evidence="3" type="ORF">OXH18_16920</name>
</gene>
<evidence type="ECO:0000256" key="1">
    <source>
        <dbReference type="ARBA" id="ARBA00009497"/>
    </source>
</evidence>
<dbReference type="InterPro" id="IPR012347">
    <property type="entry name" value="Ferritin-like"/>
</dbReference>
<protein>
    <submittedName>
        <fullName evidence="3">DNA starvation/stationary phase protection protein</fullName>
    </submittedName>
</protein>
<dbReference type="InterPro" id="IPR023188">
    <property type="entry name" value="DPS_DNA-bd_CS"/>
</dbReference>
<dbReference type="PANTHER" id="PTHR42932">
    <property type="entry name" value="GENERAL STRESS PROTEIN 20U"/>
    <property type="match status" value="1"/>
</dbReference>